<dbReference type="Proteomes" id="UP001154265">
    <property type="component" value="Unassembled WGS sequence"/>
</dbReference>
<keyword evidence="3" id="KW-1185">Reference proteome</keyword>
<proteinExistence type="predicted"/>
<protein>
    <submittedName>
        <fullName evidence="2">Uncharacterized protein</fullName>
    </submittedName>
</protein>
<feature type="region of interest" description="Disordered" evidence="1">
    <location>
        <begin position="46"/>
        <end position="90"/>
    </location>
</feature>
<reference evidence="2" key="1">
    <citation type="journal article" date="2022" name="Genome Biol. Evol.">
        <title>A New Gene Family Diagnostic for Intracellular Biomineralization of Amorphous Ca Carbonates by Cyanobacteria.</title>
        <authorList>
            <person name="Benzerara K."/>
            <person name="Duprat E."/>
            <person name="Bitard-Feildel T."/>
            <person name="Caumes G."/>
            <person name="Cassier-Chauvat C."/>
            <person name="Chauvat F."/>
            <person name="Dezi M."/>
            <person name="Diop S.I."/>
            <person name="Gaschignard G."/>
            <person name="Gorgen S."/>
            <person name="Gugger M."/>
            <person name="Lopez-Garcia P."/>
            <person name="Millet M."/>
            <person name="Skouri-Panet F."/>
            <person name="Moreira D."/>
            <person name="Callebaut I."/>
        </authorList>
    </citation>
    <scope>NUCLEOTIDE SEQUENCE</scope>
    <source>
        <strain evidence="2">G9</strain>
    </source>
</reference>
<evidence type="ECO:0000256" key="1">
    <source>
        <dbReference type="SAM" id="MobiDB-lite"/>
    </source>
</evidence>
<accession>A0ABT6EZ38</accession>
<name>A0ABT6EZ38_9SYNE</name>
<dbReference type="RefSeq" id="WP_277866639.1">
    <property type="nucleotide sequence ID" value="NZ_JAKKUT010000002.1"/>
</dbReference>
<evidence type="ECO:0000313" key="3">
    <source>
        <dbReference type="Proteomes" id="UP001154265"/>
    </source>
</evidence>
<reference evidence="2" key="2">
    <citation type="submission" date="2022-01" db="EMBL/GenBank/DDBJ databases">
        <authorList>
            <person name="Zivanovic Y."/>
            <person name="Moreira D."/>
            <person name="Lopez-Garcia P."/>
        </authorList>
    </citation>
    <scope>NUCLEOTIDE SEQUENCE</scope>
    <source>
        <strain evidence="2">G9</strain>
    </source>
</reference>
<organism evidence="2 3">
    <name type="scientific">Candidatus Synechococcus calcipolaris G9</name>
    <dbReference type="NCBI Taxonomy" id="1497997"/>
    <lineage>
        <taxon>Bacteria</taxon>
        <taxon>Bacillati</taxon>
        <taxon>Cyanobacteriota</taxon>
        <taxon>Cyanophyceae</taxon>
        <taxon>Synechococcales</taxon>
        <taxon>Synechococcaceae</taxon>
        <taxon>Synechococcus</taxon>
    </lineage>
</organism>
<dbReference type="EMBL" id="JAKKUT010000002">
    <property type="protein sequence ID" value="MDG2990738.1"/>
    <property type="molecule type" value="Genomic_DNA"/>
</dbReference>
<gene>
    <name evidence="2" type="ORF">L3556_07305</name>
</gene>
<comment type="caution">
    <text evidence="2">The sequence shown here is derived from an EMBL/GenBank/DDBJ whole genome shotgun (WGS) entry which is preliminary data.</text>
</comment>
<evidence type="ECO:0000313" key="2">
    <source>
        <dbReference type="EMBL" id="MDG2990738.1"/>
    </source>
</evidence>
<sequence length="151" mass="16872">MGNEKVCDTLGAENAKDKTLIGISPPLLKIGVTGVTDETYVYQGFPGSVTPVTPVTPKKQGGGKSRKKDREMQPSSCDDFLEVSHTNEPDPIPVGSRFYLRHWLESLGHSPEWWTVAEQCDNGFYLLESDGGRWASLDRQIIERDIYLEDK</sequence>